<proteinExistence type="predicted"/>
<protein>
    <submittedName>
        <fullName evidence="2">Uncharacterized protein</fullName>
    </submittedName>
</protein>
<keyword evidence="1" id="KW-0812">Transmembrane</keyword>
<feature type="transmembrane region" description="Helical" evidence="1">
    <location>
        <begin position="130"/>
        <end position="149"/>
    </location>
</feature>
<reference evidence="2 3" key="1">
    <citation type="submission" date="2018-01" db="EMBL/GenBank/DDBJ databases">
        <title>Species boundaries and ecological features among Paraburkholderia terrae DSMZ17804T, P. hospita DSMZ17164T and P. caribensis DSMZ13236T.</title>
        <authorList>
            <person name="Pratama A.A."/>
        </authorList>
    </citation>
    <scope>NUCLEOTIDE SEQUENCE [LARGE SCALE GENOMIC DNA]</scope>
    <source>
        <strain evidence="2 3">DSM 17804</strain>
    </source>
</reference>
<evidence type="ECO:0000256" key="1">
    <source>
        <dbReference type="SAM" id="Phobius"/>
    </source>
</evidence>
<feature type="transmembrane region" description="Helical" evidence="1">
    <location>
        <begin position="104"/>
        <end position="123"/>
    </location>
</feature>
<feature type="transmembrane region" description="Helical" evidence="1">
    <location>
        <begin position="15"/>
        <end position="34"/>
    </location>
</feature>
<feature type="transmembrane region" description="Helical" evidence="1">
    <location>
        <begin position="333"/>
        <end position="350"/>
    </location>
</feature>
<gene>
    <name evidence="2" type="ORF">C2L65_12085</name>
</gene>
<dbReference type="KEGG" id="pter:C2L65_12085"/>
<feature type="transmembrane region" description="Helical" evidence="1">
    <location>
        <begin position="203"/>
        <end position="226"/>
    </location>
</feature>
<organism evidence="2 3">
    <name type="scientific">Paraburkholderia terrae</name>
    <dbReference type="NCBI Taxonomy" id="311230"/>
    <lineage>
        <taxon>Bacteria</taxon>
        <taxon>Pseudomonadati</taxon>
        <taxon>Pseudomonadota</taxon>
        <taxon>Betaproteobacteria</taxon>
        <taxon>Burkholderiales</taxon>
        <taxon>Burkholderiaceae</taxon>
        <taxon>Paraburkholderia</taxon>
    </lineage>
</organism>
<keyword evidence="1" id="KW-1133">Transmembrane helix</keyword>
<dbReference type="AlphaFoldDB" id="A0A2I8ELR4"/>
<accession>A0A2I8ELR4</accession>
<dbReference type="PROSITE" id="PS51257">
    <property type="entry name" value="PROKAR_LIPOPROTEIN"/>
    <property type="match status" value="1"/>
</dbReference>
<feature type="transmembrane region" description="Helical" evidence="1">
    <location>
        <begin position="362"/>
        <end position="381"/>
    </location>
</feature>
<sequence>MTLRRSALLRKKPPGYIIALIVSIACFYLCRTFLVPRRVGDGTEYYGLYFAWLIDHRPFMTPDSWQALAELVQSGSIREIVPTPQLAAMFPALHLGATTDFNHFWMYSLLAAAISGVLTHCGIAVGAHTAFLLLHAILLGLVTAFAWHVDGRRGLLTFVLLTILSPMVWYVDKVHTEFFTYCLCSAAVISLCDRRYFLSSLCLALASTQNISFAGVALAPLILAYVEQFSASRFKLSQVLMIFATGALVFLHPLYYFFRYGKIDPQFVAGGATVGGNLKNFYVWLLDLDIGLLPNWPLGLLLVVLVILIVMVRKPDTAAQQPDQDVRLSRRDYLLFCSWFLFVSLYAQSSTDKLNSGATPGLARYATWYIPLFYPALRLTLNSVAEIKRRAAHVTAVAFVVLAFCVCAAFTLTYQRPQLSEAGYITPSPASLFVQSRWPFAYNPPPEIFAKRYSGIGEAPELRSALAIVGPDCKKVLISNGSARVFGLDGCGYDEARLLATIRNSLDTSSTVSPGSYMHLSNAQARDSFVTCPSTLLFSTNGSLEPSILRGFSTAEPWGRWALGRRASIVCLSDGASMARLTATSFSPAARSQHLVVSANGAPPITFTFLGPQQTVDIPLRPSHNEPLQLDFSFPDAASPRELGVSDDERDLSIGFVKIDLTR</sequence>
<dbReference type="RefSeq" id="WP_042307445.1">
    <property type="nucleotide sequence ID" value="NZ_CP026111.1"/>
</dbReference>
<feature type="transmembrane region" description="Helical" evidence="1">
    <location>
        <begin position="393"/>
        <end position="414"/>
    </location>
</feature>
<feature type="transmembrane region" description="Helical" evidence="1">
    <location>
        <begin position="155"/>
        <end position="171"/>
    </location>
</feature>
<evidence type="ECO:0000313" key="2">
    <source>
        <dbReference type="EMBL" id="AUT60261.1"/>
    </source>
</evidence>
<evidence type="ECO:0000313" key="3">
    <source>
        <dbReference type="Proteomes" id="UP000243502"/>
    </source>
</evidence>
<dbReference type="Proteomes" id="UP000243502">
    <property type="component" value="Chromosome 1"/>
</dbReference>
<dbReference type="EMBL" id="CP026111">
    <property type="protein sequence ID" value="AUT60261.1"/>
    <property type="molecule type" value="Genomic_DNA"/>
</dbReference>
<name>A0A2I8ELR4_9BURK</name>
<feature type="transmembrane region" description="Helical" evidence="1">
    <location>
        <begin position="293"/>
        <end position="312"/>
    </location>
</feature>
<feature type="transmembrane region" description="Helical" evidence="1">
    <location>
        <begin position="238"/>
        <end position="258"/>
    </location>
</feature>
<dbReference type="OrthoDB" id="9767863at2"/>
<keyword evidence="1" id="KW-0472">Membrane</keyword>